<dbReference type="PANTHER" id="PTHR23282:SF101">
    <property type="entry name" value="MAM DOMAIN-CONTAINING PROTEIN"/>
    <property type="match status" value="1"/>
</dbReference>
<feature type="region of interest" description="Disordered" evidence="1">
    <location>
        <begin position="171"/>
        <end position="242"/>
    </location>
</feature>
<dbReference type="InterPro" id="IPR051560">
    <property type="entry name" value="MAM_domain-containing"/>
</dbReference>
<dbReference type="InterPro" id="IPR000998">
    <property type="entry name" value="MAM_dom"/>
</dbReference>
<keyword evidence="5" id="KW-1185">Reference proteome</keyword>
<dbReference type="CDD" id="cd06263">
    <property type="entry name" value="MAM"/>
    <property type="match status" value="1"/>
</dbReference>
<dbReference type="InterPro" id="IPR013320">
    <property type="entry name" value="ConA-like_dom_sf"/>
</dbReference>
<dbReference type="OrthoDB" id="10020495at2759"/>
<dbReference type="Pfam" id="PF00629">
    <property type="entry name" value="MAM"/>
    <property type="match status" value="1"/>
</dbReference>
<dbReference type="PANTHER" id="PTHR23282">
    <property type="entry name" value="APICAL ENDOSOMAL GLYCOPROTEIN PRECURSOR"/>
    <property type="match status" value="1"/>
</dbReference>
<dbReference type="GeneID" id="119728763"/>
<evidence type="ECO:0000259" key="3">
    <source>
        <dbReference type="PROSITE" id="PS50060"/>
    </source>
</evidence>
<reference evidence="4" key="1">
    <citation type="submission" date="2022-11" db="UniProtKB">
        <authorList>
            <consortium name="EnsemblMetazoa"/>
        </authorList>
    </citation>
    <scope>IDENTIFICATION</scope>
</reference>
<feature type="domain" description="MAM" evidence="3">
    <location>
        <begin position="10"/>
        <end position="174"/>
    </location>
</feature>
<keyword evidence="2" id="KW-1133">Transmembrane helix</keyword>
<accession>A0A914A0F3</accession>
<evidence type="ECO:0000313" key="5">
    <source>
        <dbReference type="Proteomes" id="UP000887568"/>
    </source>
</evidence>
<dbReference type="SUPFAM" id="SSF49899">
    <property type="entry name" value="Concanavalin A-like lectins/glucanases"/>
    <property type="match status" value="1"/>
</dbReference>
<keyword evidence="2" id="KW-0472">Membrane</keyword>
<protein>
    <recommendedName>
        <fullName evidence="3">MAM domain-containing protein</fullName>
    </recommendedName>
</protein>
<dbReference type="EnsemblMetazoa" id="XM_038201142.1">
    <property type="protein sequence ID" value="XP_038057070.1"/>
    <property type="gene ID" value="LOC119728763"/>
</dbReference>
<organism evidence="4 5">
    <name type="scientific">Patiria miniata</name>
    <name type="common">Bat star</name>
    <name type="synonym">Asterina miniata</name>
    <dbReference type="NCBI Taxonomy" id="46514"/>
    <lineage>
        <taxon>Eukaryota</taxon>
        <taxon>Metazoa</taxon>
        <taxon>Echinodermata</taxon>
        <taxon>Eleutherozoa</taxon>
        <taxon>Asterozoa</taxon>
        <taxon>Asteroidea</taxon>
        <taxon>Valvatacea</taxon>
        <taxon>Valvatida</taxon>
        <taxon>Asterinidae</taxon>
        <taxon>Patiria</taxon>
    </lineage>
</organism>
<dbReference type="Gene3D" id="2.60.120.200">
    <property type="match status" value="1"/>
</dbReference>
<proteinExistence type="predicted"/>
<dbReference type="RefSeq" id="XP_038057070.1">
    <property type="nucleotide sequence ID" value="XM_038201142.1"/>
</dbReference>
<name>A0A914A0F3_PATMI</name>
<dbReference type="OMA" id="YACHGLP"/>
<feature type="transmembrane region" description="Helical" evidence="2">
    <location>
        <begin position="252"/>
        <end position="278"/>
    </location>
</feature>
<dbReference type="SMART" id="SM00137">
    <property type="entry name" value="MAM"/>
    <property type="match status" value="1"/>
</dbReference>
<dbReference type="AlphaFoldDB" id="A0A914A0F3"/>
<evidence type="ECO:0000256" key="1">
    <source>
        <dbReference type="SAM" id="MobiDB-lite"/>
    </source>
</evidence>
<evidence type="ECO:0000313" key="4">
    <source>
        <dbReference type="EnsemblMetazoa" id="XP_038057070.1"/>
    </source>
</evidence>
<keyword evidence="2" id="KW-0812">Transmembrane</keyword>
<dbReference type="GO" id="GO:0016020">
    <property type="term" value="C:membrane"/>
    <property type="evidence" value="ECO:0007669"/>
    <property type="project" value="InterPro"/>
</dbReference>
<feature type="compositionally biased region" description="Basic residues" evidence="1">
    <location>
        <begin position="189"/>
        <end position="199"/>
    </location>
</feature>
<feature type="compositionally biased region" description="Polar residues" evidence="1">
    <location>
        <begin position="209"/>
        <end position="225"/>
    </location>
</feature>
<evidence type="ECO:0000256" key="2">
    <source>
        <dbReference type="SAM" id="Phobius"/>
    </source>
</evidence>
<dbReference type="Proteomes" id="UP000887568">
    <property type="component" value="Unplaced"/>
</dbReference>
<feature type="region of interest" description="Disordered" evidence="1">
    <location>
        <begin position="508"/>
        <end position="538"/>
    </location>
</feature>
<sequence length="572" mass="63570">MFSVIFAVVINCDFQNEQACGYTQSPNNEFNWIRGKGHSPSWYSGPLADHTYNNSSGYYMYAPSSYNDTQRGQVARFSFPAYQLREGHGRLRFFYHMWDGYEPDKLGTLTVYACHGLPLWSRERRQRDMWLGTGVLNIYCTQPFELIFEAIRGGFDSDIAVDDIKFVDLYESPPTTAPPPTTPRESHTTPRKPTTRRTTPRTPQRTEPKSTSASTLGRLITNSTPNKERKTDPAVTPPITWMAGSPSDPPVWTAFILAGAVGGGFVLCFMAFFVMFFFCRRRRRSKSRSAGISYNVDNLTYPNTGITPCGRCDAYYTALQTTRGVELHLYQELHQPAKQISDSSSSTTNEAVHSADGGFYECIDEDQFSSVTNDMSEYTEAEAAARNLASNTATLPSKQSLSLKIIEPIPFETGPESPVSYVIESVDLPRKGSDSGSSPCKTPPAIPFLEPKYFTLEPDGEYHDRCCDQDRVCVVNGEHKPNIELSEDEDIMCLSPDDMDGRHAHARLTDPVSPNPSYCEPPMSDEDPLTPTQTGTLSGSPYGGYIPPIPSIGRGAAVPDRGGRRIEIITEI</sequence>
<dbReference type="PROSITE" id="PS50060">
    <property type="entry name" value="MAM_2"/>
    <property type="match status" value="1"/>
</dbReference>